<keyword evidence="3" id="KW-1185">Reference proteome</keyword>
<dbReference type="AlphaFoldDB" id="A0A1I4MS94"/>
<evidence type="ECO:0008006" key="4">
    <source>
        <dbReference type="Google" id="ProtNLM"/>
    </source>
</evidence>
<protein>
    <recommendedName>
        <fullName evidence="4">Pentapeptide MXKDX repeat protein</fullName>
    </recommendedName>
</protein>
<proteinExistence type="predicted"/>
<dbReference type="Proteomes" id="UP000198804">
    <property type="component" value="Unassembled WGS sequence"/>
</dbReference>
<evidence type="ECO:0000313" key="3">
    <source>
        <dbReference type="Proteomes" id="UP000198804"/>
    </source>
</evidence>
<evidence type="ECO:0000313" key="2">
    <source>
        <dbReference type="EMBL" id="SFM06098.1"/>
    </source>
</evidence>
<organism evidence="2 3">
    <name type="scientific">Methylorubrum salsuginis</name>
    <dbReference type="NCBI Taxonomy" id="414703"/>
    <lineage>
        <taxon>Bacteria</taxon>
        <taxon>Pseudomonadati</taxon>
        <taxon>Pseudomonadota</taxon>
        <taxon>Alphaproteobacteria</taxon>
        <taxon>Hyphomicrobiales</taxon>
        <taxon>Methylobacteriaceae</taxon>
        <taxon>Methylorubrum</taxon>
    </lineage>
</organism>
<gene>
    <name evidence="2" type="ORF">SAMN04488125_14318</name>
</gene>
<feature type="chain" id="PRO_5011767929" description="Pentapeptide MXKDX repeat protein" evidence="1">
    <location>
        <begin position="27"/>
        <end position="87"/>
    </location>
</feature>
<name>A0A1I4MS94_9HYPH</name>
<keyword evidence="1" id="KW-0732">Signal</keyword>
<feature type="signal peptide" evidence="1">
    <location>
        <begin position="1"/>
        <end position="26"/>
    </location>
</feature>
<sequence>MNKRTLGLVAAAMLGGLSLGAGTSSAAPLAVPGIQTDHALATPVQMTRSERMMMRDRMMKRRMMERRMMERRMMRRKMMQRRMMNRM</sequence>
<evidence type="ECO:0000256" key="1">
    <source>
        <dbReference type="SAM" id="SignalP"/>
    </source>
</evidence>
<accession>A0A1I4MS94</accession>
<dbReference type="EMBL" id="FOSV01000043">
    <property type="protein sequence ID" value="SFM06098.1"/>
    <property type="molecule type" value="Genomic_DNA"/>
</dbReference>
<reference evidence="3" key="1">
    <citation type="submission" date="2016-10" db="EMBL/GenBank/DDBJ databases">
        <authorList>
            <person name="Varghese N."/>
            <person name="Submissions S."/>
        </authorList>
    </citation>
    <scope>NUCLEOTIDE SEQUENCE [LARGE SCALE GENOMIC DNA]</scope>
    <source>
        <strain evidence="3">CGMCC 1.6474</strain>
    </source>
</reference>
<dbReference type="RefSeq" id="WP_063988042.1">
    <property type="nucleotide sequence ID" value="NZ_FOSV01000043.1"/>
</dbReference>